<reference evidence="3" key="1">
    <citation type="journal article" date="2016" name="Genome Announc.">
        <title>Complete genome sequence of Alkaliphilus metalliredigens strain QYMF, an alkaliphilic and metal-reducing bacterium isolated from borax-contaminated leachate ponds.</title>
        <authorList>
            <person name="Hwang C."/>
            <person name="Copeland A."/>
            <person name="Lucas S."/>
            <person name="Lapidus A."/>
            <person name="Barry K."/>
            <person name="Detter J.C."/>
            <person name="Glavina Del Rio T."/>
            <person name="Hammon N."/>
            <person name="Israni S."/>
            <person name="Dalin E."/>
            <person name="Tice H."/>
            <person name="Pitluck S."/>
            <person name="Chertkov O."/>
            <person name="Brettin T."/>
            <person name="Bruce D."/>
            <person name="Han C."/>
            <person name="Schmutz J."/>
            <person name="Larimer F."/>
            <person name="Land M.L."/>
            <person name="Hauser L."/>
            <person name="Kyrpides N."/>
            <person name="Mikhailova N."/>
            <person name="Ye Q."/>
            <person name="Zhou J."/>
            <person name="Richardson P."/>
            <person name="Fields M.W."/>
        </authorList>
    </citation>
    <scope>NUCLEOTIDE SEQUENCE [LARGE SCALE GENOMIC DNA]</scope>
    <source>
        <strain evidence="3">QYMF</strain>
    </source>
</reference>
<accession>A6TQ19</accession>
<evidence type="ECO:0000256" key="1">
    <source>
        <dbReference type="SAM" id="Phobius"/>
    </source>
</evidence>
<keyword evidence="3" id="KW-1185">Reference proteome</keyword>
<proteinExistence type="predicted"/>
<name>A6TQ19_ALKMQ</name>
<dbReference type="OrthoDB" id="2062708at2"/>
<evidence type="ECO:0000313" key="3">
    <source>
        <dbReference type="Proteomes" id="UP000001572"/>
    </source>
</evidence>
<dbReference type="HOGENOM" id="CLU_131356_0_0_9"/>
<organism evidence="2 3">
    <name type="scientific">Alkaliphilus metalliredigens (strain QYMF)</name>
    <dbReference type="NCBI Taxonomy" id="293826"/>
    <lineage>
        <taxon>Bacteria</taxon>
        <taxon>Bacillati</taxon>
        <taxon>Bacillota</taxon>
        <taxon>Clostridia</taxon>
        <taxon>Peptostreptococcales</taxon>
        <taxon>Natronincolaceae</taxon>
        <taxon>Alkaliphilus</taxon>
    </lineage>
</organism>
<dbReference type="Proteomes" id="UP000001572">
    <property type="component" value="Chromosome"/>
</dbReference>
<feature type="transmembrane region" description="Helical" evidence="1">
    <location>
        <begin position="44"/>
        <end position="64"/>
    </location>
</feature>
<dbReference type="RefSeq" id="WP_012063264.1">
    <property type="nucleotide sequence ID" value="NC_009633.1"/>
</dbReference>
<keyword evidence="1" id="KW-1133">Transmembrane helix</keyword>
<gene>
    <name evidence="2" type="ordered locus">Amet_2128</name>
</gene>
<keyword evidence="1" id="KW-0472">Membrane</keyword>
<evidence type="ECO:0000313" key="2">
    <source>
        <dbReference type="EMBL" id="ABR48287.1"/>
    </source>
</evidence>
<dbReference type="EMBL" id="CP000724">
    <property type="protein sequence ID" value="ABR48287.1"/>
    <property type="molecule type" value="Genomic_DNA"/>
</dbReference>
<keyword evidence="1" id="KW-0812">Transmembrane</keyword>
<feature type="transmembrane region" description="Helical" evidence="1">
    <location>
        <begin position="117"/>
        <end position="140"/>
    </location>
</feature>
<feature type="transmembrane region" description="Helical" evidence="1">
    <location>
        <begin position="76"/>
        <end position="97"/>
    </location>
</feature>
<sequence length="179" mass="20963">MKFQKRLKLIYLFGISLFFCFAYQTDVVFANSSWRWLTSSPKELLPVAIISTLAIEYTGILCFQKLKNIEWKRIKVLGIVIAANLASFILPAVMRAYEMRIFARNWLEAWKYAFDKGPFYIVMFGYLFMTLVIEIPIIYGYLKKYTMSKNHLITLIITLNIITTGIVAVLERILYKGQW</sequence>
<dbReference type="STRING" id="293826.Amet_2128"/>
<feature type="transmembrane region" description="Helical" evidence="1">
    <location>
        <begin position="152"/>
        <end position="175"/>
    </location>
</feature>
<dbReference type="eggNOG" id="ENOG50333V6">
    <property type="taxonomic scope" value="Bacteria"/>
</dbReference>
<dbReference type="AlphaFoldDB" id="A6TQ19"/>
<protein>
    <submittedName>
        <fullName evidence="2">Uncharacterized protein</fullName>
    </submittedName>
</protein>
<dbReference type="KEGG" id="amt:Amet_2128"/>
<feature type="transmembrane region" description="Helical" evidence="1">
    <location>
        <begin position="7"/>
        <end position="24"/>
    </location>
</feature>